<dbReference type="InterPro" id="IPR036388">
    <property type="entry name" value="WH-like_DNA-bd_sf"/>
</dbReference>
<dbReference type="GO" id="GO:0003677">
    <property type="term" value="F:DNA binding"/>
    <property type="evidence" value="ECO:0007669"/>
    <property type="project" value="UniProtKB-KW"/>
</dbReference>
<dbReference type="InterPro" id="IPR014284">
    <property type="entry name" value="RNA_pol_sigma-70_dom"/>
</dbReference>
<dbReference type="Proteomes" id="UP000460272">
    <property type="component" value="Unassembled WGS sequence"/>
</dbReference>
<dbReference type="InterPro" id="IPR013249">
    <property type="entry name" value="RNA_pol_sigma70_r4_t2"/>
</dbReference>
<name>A0A6P2C2U8_9ACTN</name>
<evidence type="ECO:0000256" key="2">
    <source>
        <dbReference type="ARBA" id="ARBA00023015"/>
    </source>
</evidence>
<proteinExistence type="inferred from homology"/>
<dbReference type="Pfam" id="PF04542">
    <property type="entry name" value="Sigma70_r2"/>
    <property type="match status" value="1"/>
</dbReference>
<dbReference type="InterPro" id="IPR013324">
    <property type="entry name" value="RNA_pol_sigma_r3/r4-like"/>
</dbReference>
<evidence type="ECO:0000259" key="6">
    <source>
        <dbReference type="Pfam" id="PF04542"/>
    </source>
</evidence>
<dbReference type="SUPFAM" id="SSF88659">
    <property type="entry name" value="Sigma3 and sigma4 domains of RNA polymerase sigma factors"/>
    <property type="match status" value="1"/>
</dbReference>
<sequence>MDTRSPEATRTEAERHVTALYQAHALSLARLALLMLGDSAAAQDVVQDAFLGLYRRWDKLADLGAAPAYLRSSVLNGCRTMLKQRSRVPFRAAEELLESAEAALIHTEEQRAVLAAVQRLPARQREALVLRYYLDMTEDQAAQAMGVSRGTVKSATSRAVAAVGRMLKEES</sequence>
<evidence type="ECO:0000256" key="3">
    <source>
        <dbReference type="ARBA" id="ARBA00023082"/>
    </source>
</evidence>
<feature type="domain" description="RNA polymerase sigma-70 region 2" evidence="6">
    <location>
        <begin position="20"/>
        <end position="87"/>
    </location>
</feature>
<dbReference type="Gene3D" id="1.10.10.10">
    <property type="entry name" value="Winged helix-like DNA-binding domain superfamily/Winged helix DNA-binding domain"/>
    <property type="match status" value="1"/>
</dbReference>
<reference evidence="8 9" key="1">
    <citation type="submission" date="2018-11" db="EMBL/GenBank/DDBJ databases">
        <title>Trebonia kvetii gen.nov., sp.nov., a novel acidophilic actinobacterium, and proposal of the new actinobacterial family Treboniaceae fam. nov.</title>
        <authorList>
            <person name="Rapoport D."/>
            <person name="Sagova-Mareckova M."/>
            <person name="Sedlacek I."/>
            <person name="Provaznik J."/>
            <person name="Kralova S."/>
            <person name="Pavlinic D."/>
            <person name="Benes V."/>
            <person name="Kopecky J."/>
        </authorList>
    </citation>
    <scope>NUCLEOTIDE SEQUENCE [LARGE SCALE GENOMIC DNA]</scope>
    <source>
        <strain evidence="8 9">15Tr583</strain>
    </source>
</reference>
<dbReference type="Gene3D" id="1.10.1740.10">
    <property type="match status" value="1"/>
</dbReference>
<keyword evidence="3" id="KW-0731">Sigma factor</keyword>
<dbReference type="NCBIfam" id="TIGR02937">
    <property type="entry name" value="sigma70-ECF"/>
    <property type="match status" value="1"/>
</dbReference>
<dbReference type="EMBL" id="RPFW01000002">
    <property type="protein sequence ID" value="TVZ05709.1"/>
    <property type="molecule type" value="Genomic_DNA"/>
</dbReference>
<evidence type="ECO:0000256" key="1">
    <source>
        <dbReference type="ARBA" id="ARBA00010641"/>
    </source>
</evidence>
<evidence type="ECO:0000313" key="9">
    <source>
        <dbReference type="Proteomes" id="UP000460272"/>
    </source>
</evidence>
<protein>
    <submittedName>
        <fullName evidence="8">Sigma-70 family RNA polymerase sigma factor</fullName>
    </submittedName>
</protein>
<dbReference type="InterPro" id="IPR039425">
    <property type="entry name" value="RNA_pol_sigma-70-like"/>
</dbReference>
<dbReference type="OrthoDB" id="3294528at2"/>
<gene>
    <name evidence="8" type="ORF">EAS64_14555</name>
</gene>
<dbReference type="GO" id="GO:0006352">
    <property type="term" value="P:DNA-templated transcription initiation"/>
    <property type="evidence" value="ECO:0007669"/>
    <property type="project" value="InterPro"/>
</dbReference>
<dbReference type="Pfam" id="PF08281">
    <property type="entry name" value="Sigma70_r4_2"/>
    <property type="match status" value="1"/>
</dbReference>
<dbReference type="AlphaFoldDB" id="A0A6P2C2U8"/>
<keyword evidence="5" id="KW-0804">Transcription</keyword>
<dbReference type="InterPro" id="IPR013325">
    <property type="entry name" value="RNA_pol_sigma_r2"/>
</dbReference>
<comment type="similarity">
    <text evidence="1">Belongs to the sigma-70 factor family. ECF subfamily.</text>
</comment>
<dbReference type="PANTHER" id="PTHR43133">
    <property type="entry name" value="RNA POLYMERASE ECF-TYPE SIGMA FACTO"/>
    <property type="match status" value="1"/>
</dbReference>
<dbReference type="RefSeq" id="WP_145853410.1">
    <property type="nucleotide sequence ID" value="NZ_RPFW01000002.1"/>
</dbReference>
<dbReference type="PANTHER" id="PTHR43133:SF50">
    <property type="entry name" value="ECF RNA POLYMERASE SIGMA FACTOR SIGM"/>
    <property type="match status" value="1"/>
</dbReference>
<accession>A0A6P2C2U8</accession>
<dbReference type="GO" id="GO:0016987">
    <property type="term" value="F:sigma factor activity"/>
    <property type="evidence" value="ECO:0007669"/>
    <property type="project" value="UniProtKB-KW"/>
</dbReference>
<comment type="caution">
    <text evidence="8">The sequence shown here is derived from an EMBL/GenBank/DDBJ whole genome shotgun (WGS) entry which is preliminary data.</text>
</comment>
<organism evidence="8 9">
    <name type="scientific">Trebonia kvetii</name>
    <dbReference type="NCBI Taxonomy" id="2480626"/>
    <lineage>
        <taxon>Bacteria</taxon>
        <taxon>Bacillati</taxon>
        <taxon>Actinomycetota</taxon>
        <taxon>Actinomycetes</taxon>
        <taxon>Streptosporangiales</taxon>
        <taxon>Treboniaceae</taxon>
        <taxon>Trebonia</taxon>
    </lineage>
</organism>
<evidence type="ECO:0000256" key="4">
    <source>
        <dbReference type="ARBA" id="ARBA00023125"/>
    </source>
</evidence>
<evidence type="ECO:0000256" key="5">
    <source>
        <dbReference type="ARBA" id="ARBA00023163"/>
    </source>
</evidence>
<dbReference type="InterPro" id="IPR007627">
    <property type="entry name" value="RNA_pol_sigma70_r2"/>
</dbReference>
<keyword evidence="9" id="KW-1185">Reference proteome</keyword>
<evidence type="ECO:0000259" key="7">
    <source>
        <dbReference type="Pfam" id="PF08281"/>
    </source>
</evidence>
<keyword evidence="2" id="KW-0805">Transcription regulation</keyword>
<keyword evidence="4" id="KW-0238">DNA-binding</keyword>
<dbReference type="SUPFAM" id="SSF88946">
    <property type="entry name" value="Sigma2 domain of RNA polymerase sigma factors"/>
    <property type="match status" value="1"/>
</dbReference>
<feature type="domain" description="RNA polymerase sigma factor 70 region 4 type 2" evidence="7">
    <location>
        <begin position="111"/>
        <end position="162"/>
    </location>
</feature>
<evidence type="ECO:0000313" key="8">
    <source>
        <dbReference type="EMBL" id="TVZ05709.1"/>
    </source>
</evidence>
<dbReference type="CDD" id="cd06171">
    <property type="entry name" value="Sigma70_r4"/>
    <property type="match status" value="1"/>
</dbReference>